<dbReference type="Gene3D" id="1.10.1740.10">
    <property type="match status" value="1"/>
</dbReference>
<dbReference type="Gene3D" id="1.10.10.10">
    <property type="entry name" value="Winged helix-like DNA-binding domain superfamily/Winged helix DNA-binding domain"/>
    <property type="match status" value="1"/>
</dbReference>
<evidence type="ECO:0000259" key="5">
    <source>
        <dbReference type="Pfam" id="PF04542"/>
    </source>
</evidence>
<feature type="domain" description="RNA polymerase sigma factor 70 region 4 type 2" evidence="6">
    <location>
        <begin position="125"/>
        <end position="177"/>
    </location>
</feature>
<evidence type="ECO:0000259" key="6">
    <source>
        <dbReference type="Pfam" id="PF08281"/>
    </source>
</evidence>
<comment type="similarity">
    <text evidence="1">Belongs to the sigma-70 factor family. ECF subfamily.</text>
</comment>
<name>A0ABW4NDT5_9SPHN</name>
<dbReference type="EMBL" id="JBHUFC010000003">
    <property type="protein sequence ID" value="MFD1788201.1"/>
    <property type="molecule type" value="Genomic_DNA"/>
</dbReference>
<gene>
    <name evidence="7" type="ORF">ACFSC3_11510</name>
</gene>
<dbReference type="NCBIfam" id="TIGR02937">
    <property type="entry name" value="sigma70-ECF"/>
    <property type="match status" value="1"/>
</dbReference>
<evidence type="ECO:0000256" key="2">
    <source>
        <dbReference type="ARBA" id="ARBA00023015"/>
    </source>
</evidence>
<keyword evidence="8" id="KW-1185">Reference proteome</keyword>
<keyword evidence="2" id="KW-0805">Transcription regulation</keyword>
<dbReference type="SUPFAM" id="SSF88659">
    <property type="entry name" value="Sigma3 and sigma4 domains of RNA polymerase sigma factors"/>
    <property type="match status" value="1"/>
</dbReference>
<keyword evidence="4" id="KW-0804">Transcription</keyword>
<evidence type="ECO:0000256" key="4">
    <source>
        <dbReference type="ARBA" id="ARBA00023163"/>
    </source>
</evidence>
<dbReference type="InterPro" id="IPR039425">
    <property type="entry name" value="RNA_pol_sigma-70-like"/>
</dbReference>
<evidence type="ECO:0000256" key="3">
    <source>
        <dbReference type="ARBA" id="ARBA00023082"/>
    </source>
</evidence>
<dbReference type="InterPro" id="IPR014284">
    <property type="entry name" value="RNA_pol_sigma-70_dom"/>
</dbReference>
<accession>A0ABW4NDT5</accession>
<dbReference type="SUPFAM" id="SSF88946">
    <property type="entry name" value="Sigma2 domain of RNA polymerase sigma factors"/>
    <property type="match status" value="1"/>
</dbReference>
<evidence type="ECO:0000313" key="8">
    <source>
        <dbReference type="Proteomes" id="UP001597283"/>
    </source>
</evidence>
<sequence length="184" mass="20256">MATVMVTEANLRLNEEIARVAAGDRTALRRVYDATSAKLFAVCLRFSPDRETAEDALQETYVKLWRRAARFDASRASAITWLCLIARGTAIDGARTAGRADARVTAVREEARSDPDPVTAAAEHEALADCLDTLEDASRRFILAAFFDGYSYDDLARQAAVPLGTMKSRIRRALQALKRCLDDG</sequence>
<dbReference type="InterPro" id="IPR036388">
    <property type="entry name" value="WH-like_DNA-bd_sf"/>
</dbReference>
<dbReference type="PANTHER" id="PTHR43133:SF62">
    <property type="entry name" value="RNA POLYMERASE SIGMA FACTOR SIGZ"/>
    <property type="match status" value="1"/>
</dbReference>
<reference evidence="8" key="1">
    <citation type="journal article" date="2019" name="Int. J. Syst. Evol. Microbiol.">
        <title>The Global Catalogue of Microorganisms (GCM) 10K type strain sequencing project: providing services to taxonomists for standard genome sequencing and annotation.</title>
        <authorList>
            <consortium name="The Broad Institute Genomics Platform"/>
            <consortium name="The Broad Institute Genome Sequencing Center for Infectious Disease"/>
            <person name="Wu L."/>
            <person name="Ma J."/>
        </authorList>
    </citation>
    <scope>NUCLEOTIDE SEQUENCE [LARGE SCALE GENOMIC DNA]</scope>
    <source>
        <strain evidence="8">Q85</strain>
    </source>
</reference>
<dbReference type="InterPro" id="IPR013325">
    <property type="entry name" value="RNA_pol_sigma_r2"/>
</dbReference>
<feature type="domain" description="RNA polymerase sigma-70 region 2" evidence="5">
    <location>
        <begin position="32"/>
        <end position="99"/>
    </location>
</feature>
<protein>
    <submittedName>
        <fullName evidence="7">Sigma-70 family RNA polymerase sigma factor</fullName>
    </submittedName>
</protein>
<dbReference type="PANTHER" id="PTHR43133">
    <property type="entry name" value="RNA POLYMERASE ECF-TYPE SIGMA FACTO"/>
    <property type="match status" value="1"/>
</dbReference>
<dbReference type="Proteomes" id="UP001597283">
    <property type="component" value="Unassembled WGS sequence"/>
</dbReference>
<dbReference type="InterPro" id="IPR013324">
    <property type="entry name" value="RNA_pol_sigma_r3/r4-like"/>
</dbReference>
<dbReference type="InterPro" id="IPR007627">
    <property type="entry name" value="RNA_pol_sigma70_r2"/>
</dbReference>
<proteinExistence type="inferred from homology"/>
<dbReference type="RefSeq" id="WP_380940587.1">
    <property type="nucleotide sequence ID" value="NZ_JBHUFC010000003.1"/>
</dbReference>
<dbReference type="Pfam" id="PF08281">
    <property type="entry name" value="Sigma70_r4_2"/>
    <property type="match status" value="1"/>
</dbReference>
<dbReference type="CDD" id="cd06171">
    <property type="entry name" value="Sigma70_r4"/>
    <property type="match status" value="1"/>
</dbReference>
<evidence type="ECO:0000256" key="1">
    <source>
        <dbReference type="ARBA" id="ARBA00010641"/>
    </source>
</evidence>
<dbReference type="Pfam" id="PF04542">
    <property type="entry name" value="Sigma70_r2"/>
    <property type="match status" value="1"/>
</dbReference>
<organism evidence="7 8">
    <name type="scientific">Sphingomonas floccifaciens</name>
    <dbReference type="NCBI Taxonomy" id="1844115"/>
    <lineage>
        <taxon>Bacteria</taxon>
        <taxon>Pseudomonadati</taxon>
        <taxon>Pseudomonadota</taxon>
        <taxon>Alphaproteobacteria</taxon>
        <taxon>Sphingomonadales</taxon>
        <taxon>Sphingomonadaceae</taxon>
        <taxon>Sphingomonas</taxon>
    </lineage>
</organism>
<evidence type="ECO:0000313" key="7">
    <source>
        <dbReference type="EMBL" id="MFD1788201.1"/>
    </source>
</evidence>
<keyword evidence="3" id="KW-0731">Sigma factor</keyword>
<comment type="caution">
    <text evidence="7">The sequence shown here is derived from an EMBL/GenBank/DDBJ whole genome shotgun (WGS) entry which is preliminary data.</text>
</comment>
<dbReference type="InterPro" id="IPR013249">
    <property type="entry name" value="RNA_pol_sigma70_r4_t2"/>
</dbReference>